<dbReference type="EMBL" id="SMLL01000003">
    <property type="protein sequence ID" value="TFZ01588.1"/>
    <property type="molecule type" value="Genomic_DNA"/>
</dbReference>
<sequence length="1071" mass="113453">MIRLLRQMLGVFLALFTALHTAPSVAQSGPPYMSDIDIYSTGDGSVAPPNILFVFDNTANWNSMFERERAALLSTIDSLPVGAVRIGLMLYNETGGDNKGDSGGYVRAAVRTADATYKPVFRELIRTLDIGNDKGSKGLSSLSMAEAYRYFAGLAPYSGNQKIKTDYSGNTNGGSAASNAVYQQSGNALSGYAASEYNKPPQDGCSRNYIVFVSNGPSQDDNNSMSTANTHLQAQYTRLNMSYPGEITLNPSGSQGNPIDEWARFMKAAPEGITTFTMDVDPITTGQGPGWSAALRSMAVRSGGEYFAVNSSTNNGAEIAAAFQNILNQILAVNSVFASASLPVSVNTRGSYLNQVFMGMFRPDAQGKPRWRGNLKQYKFGYDPVTDTLSLQDSNGGQAVTSGTTGFIKPEAVSFWTEASTFFINDPMGTPASSSDSPDGEVVEKGGAAQRLRTTYASSQATRKVYTCLSGTCNDLTSSGSAFSTSNSSLTSSSHFGSLDSTSKQDLINWVRGANNVANDGYDLGPGGSITVRPSIHGDVLHSRPAVVNYGGTGGANNIVVFYGSNDGTIRAINGNQTATYGGVAAGNEYWSFIPKETISKLNRLRTNSPEVRLATTIVPSNATNPPTARDYFVDGPVSYYAKMNASGAAEKVYLYVGLRRGGNALYAFDVTNVNAPKLMWTKTPSDLAGLGQTWSEAKVTRLKGYGDVDGEGKVTPKPVLIMGGGYDAAAEDTLTPAASTTVGNRVYVLDAADGTKLAELSFDGMRSVPADLTLMDADYDGFVDRAYGSDVHGNVFRIDFEVTKTCADSSALCGKTKDDWQIRKIASLSDGTTKRKVFFPPDVVNSKDTVRGDFTAVMVGTGDREKPLCGKPTTDSAVSYYGCTTTSDGFYTLFDTQPKRPNANYTYPEIALADVGRVGTSQTQVKGCVIPMNTGGEKVINAPLTVAGYTYFSTNRPPSSSGSTCTGNLGQAKVYGAKAFCQGAISEIRNGGGMPPSPVSGVVAVSYVDPTTNATVNKQVPFVIGGIADPGAANPNTTGNDTGCGLAGCRPVIPVAPNRARKYWFVENPR</sequence>
<dbReference type="InterPro" id="IPR002035">
    <property type="entry name" value="VWF_A"/>
</dbReference>
<dbReference type="RefSeq" id="WP_135284887.1">
    <property type="nucleotide sequence ID" value="NZ_SMLL01000003.1"/>
</dbReference>
<organism evidence="6 7">
    <name type="scientific">Ramlibacter rhizophilus</name>
    <dbReference type="NCBI Taxonomy" id="1781167"/>
    <lineage>
        <taxon>Bacteria</taxon>
        <taxon>Pseudomonadati</taxon>
        <taxon>Pseudomonadota</taxon>
        <taxon>Betaproteobacteria</taxon>
        <taxon>Burkholderiales</taxon>
        <taxon>Comamonadaceae</taxon>
        <taxon>Ramlibacter</taxon>
    </lineage>
</organism>
<evidence type="ECO:0000256" key="4">
    <source>
        <dbReference type="SAM" id="SignalP"/>
    </source>
</evidence>
<dbReference type="Gene3D" id="3.40.50.410">
    <property type="entry name" value="von Willebrand factor, type A domain"/>
    <property type="match status" value="1"/>
</dbReference>
<evidence type="ECO:0000256" key="3">
    <source>
        <dbReference type="SAM" id="MobiDB-lite"/>
    </source>
</evidence>
<reference evidence="6 7" key="1">
    <citation type="submission" date="2019-03" db="EMBL/GenBank/DDBJ databases">
        <title>Ramlibacter rhizophilus CCTCC AB2015357, whole genome shotgun sequence.</title>
        <authorList>
            <person name="Zhang X."/>
            <person name="Feng G."/>
            <person name="Zhu H."/>
        </authorList>
    </citation>
    <scope>NUCLEOTIDE SEQUENCE [LARGE SCALE GENOMIC DNA]</scope>
    <source>
        <strain evidence="6 7">CCTCC AB2015357</strain>
    </source>
</reference>
<dbReference type="Pfam" id="PF05567">
    <property type="entry name" value="T4P_PilY1"/>
    <property type="match status" value="1"/>
</dbReference>
<feature type="domain" description="VWFA" evidence="5">
    <location>
        <begin position="50"/>
        <end position="330"/>
    </location>
</feature>
<feature type="signal peptide" evidence="4">
    <location>
        <begin position="1"/>
        <end position="26"/>
    </location>
</feature>
<protein>
    <recommendedName>
        <fullName evidence="5">VWFA domain-containing protein</fullName>
    </recommendedName>
</protein>
<dbReference type="OrthoDB" id="7156875at2"/>
<dbReference type="InterPro" id="IPR036465">
    <property type="entry name" value="vWFA_dom_sf"/>
</dbReference>
<evidence type="ECO:0000313" key="7">
    <source>
        <dbReference type="Proteomes" id="UP000297564"/>
    </source>
</evidence>
<evidence type="ECO:0000256" key="2">
    <source>
        <dbReference type="ARBA" id="ARBA00022837"/>
    </source>
</evidence>
<feature type="chain" id="PRO_5021338478" description="VWFA domain-containing protein" evidence="4">
    <location>
        <begin position="27"/>
        <end position="1071"/>
    </location>
</feature>
<dbReference type="SUPFAM" id="SSF53300">
    <property type="entry name" value="vWA-like"/>
    <property type="match status" value="1"/>
</dbReference>
<keyword evidence="1" id="KW-0479">Metal-binding</keyword>
<feature type="region of interest" description="Disordered" evidence="3">
    <location>
        <begin position="427"/>
        <end position="448"/>
    </location>
</feature>
<dbReference type="InterPro" id="IPR008707">
    <property type="entry name" value="B-propeller_PilY1"/>
</dbReference>
<keyword evidence="7" id="KW-1185">Reference proteome</keyword>
<accession>A0A4Z0BTM2</accession>
<keyword evidence="4" id="KW-0732">Signal</keyword>
<name>A0A4Z0BTM2_9BURK</name>
<keyword evidence="2" id="KW-0106">Calcium</keyword>
<proteinExistence type="predicted"/>
<comment type="caution">
    <text evidence="6">The sequence shown here is derived from an EMBL/GenBank/DDBJ whole genome shotgun (WGS) entry which is preliminary data.</text>
</comment>
<gene>
    <name evidence="6" type="ORF">EZ242_09475</name>
</gene>
<evidence type="ECO:0000256" key="1">
    <source>
        <dbReference type="ARBA" id="ARBA00022723"/>
    </source>
</evidence>
<evidence type="ECO:0000313" key="6">
    <source>
        <dbReference type="EMBL" id="TFZ01588.1"/>
    </source>
</evidence>
<dbReference type="AlphaFoldDB" id="A0A4Z0BTM2"/>
<dbReference type="PROSITE" id="PS50234">
    <property type="entry name" value="VWFA"/>
    <property type="match status" value="1"/>
</dbReference>
<evidence type="ECO:0000259" key="5">
    <source>
        <dbReference type="PROSITE" id="PS50234"/>
    </source>
</evidence>
<dbReference type="Proteomes" id="UP000297564">
    <property type="component" value="Unassembled WGS sequence"/>
</dbReference>
<dbReference type="GO" id="GO:0046872">
    <property type="term" value="F:metal ion binding"/>
    <property type="evidence" value="ECO:0007669"/>
    <property type="project" value="UniProtKB-KW"/>
</dbReference>